<accession>A0A9P6YFC3</accession>
<dbReference type="AlphaFoldDB" id="A0A9P6YFC3"/>
<evidence type="ECO:0000313" key="1">
    <source>
        <dbReference type="EMBL" id="KAG1547100.1"/>
    </source>
</evidence>
<sequence>MKLVEEIDSYNVGTLLTLSQYRAFQIRFPIEATEGLDTRMEGIASEIALELEAGRKYNVCSDKQKAVFYYFNSIKLWKTASSGRKAQVVPHTAQKWEKRLKEDPS</sequence>
<comment type="caution">
    <text evidence="1">The sequence shown here is derived from an EMBL/GenBank/DDBJ whole genome shotgun (WGS) entry which is preliminary data.</text>
</comment>
<reference evidence="1" key="1">
    <citation type="journal article" date="2020" name="Microb. Genom.">
        <title>Genetic diversity of clinical and environmental Mucorales isolates obtained from an investigation of mucormycosis cases among solid organ transplant recipients.</title>
        <authorList>
            <person name="Nguyen M.H."/>
            <person name="Kaul D."/>
            <person name="Muto C."/>
            <person name="Cheng S.J."/>
            <person name="Richter R.A."/>
            <person name="Bruno V.M."/>
            <person name="Liu G."/>
            <person name="Beyhan S."/>
            <person name="Sundermann A.J."/>
            <person name="Mounaud S."/>
            <person name="Pasculle A.W."/>
            <person name="Nierman W.C."/>
            <person name="Driscoll E."/>
            <person name="Cumbie R."/>
            <person name="Clancy C.J."/>
            <person name="Dupont C.L."/>
        </authorList>
    </citation>
    <scope>NUCLEOTIDE SEQUENCE</scope>
    <source>
        <strain evidence="1">GL16</strain>
    </source>
</reference>
<organism evidence="1 2">
    <name type="scientific">Rhizopus oryzae</name>
    <name type="common">Mucormycosis agent</name>
    <name type="synonym">Rhizopus arrhizus var. delemar</name>
    <dbReference type="NCBI Taxonomy" id="64495"/>
    <lineage>
        <taxon>Eukaryota</taxon>
        <taxon>Fungi</taxon>
        <taxon>Fungi incertae sedis</taxon>
        <taxon>Mucoromycota</taxon>
        <taxon>Mucoromycotina</taxon>
        <taxon>Mucoromycetes</taxon>
        <taxon>Mucorales</taxon>
        <taxon>Mucorineae</taxon>
        <taxon>Rhizopodaceae</taxon>
        <taxon>Rhizopus</taxon>
    </lineage>
</organism>
<dbReference type="EMBL" id="JAANIT010000500">
    <property type="protein sequence ID" value="KAG1547100.1"/>
    <property type="molecule type" value="Genomic_DNA"/>
</dbReference>
<dbReference type="OrthoDB" id="2270879at2759"/>
<gene>
    <name evidence="1" type="ORF">G6F51_004477</name>
</gene>
<proteinExistence type="predicted"/>
<evidence type="ECO:0000313" key="2">
    <source>
        <dbReference type="Proteomes" id="UP000717996"/>
    </source>
</evidence>
<protein>
    <submittedName>
        <fullName evidence="1">Uncharacterized protein</fullName>
    </submittedName>
</protein>
<name>A0A9P6YFC3_RHIOR</name>
<dbReference type="Proteomes" id="UP000717996">
    <property type="component" value="Unassembled WGS sequence"/>
</dbReference>